<organism evidence="2 3">
    <name type="scientific">Heterodermia speciosa</name>
    <dbReference type="NCBI Taxonomy" id="116794"/>
    <lineage>
        <taxon>Eukaryota</taxon>
        <taxon>Fungi</taxon>
        <taxon>Dikarya</taxon>
        <taxon>Ascomycota</taxon>
        <taxon>Pezizomycotina</taxon>
        <taxon>Lecanoromycetes</taxon>
        <taxon>OSLEUM clade</taxon>
        <taxon>Lecanoromycetidae</taxon>
        <taxon>Caliciales</taxon>
        <taxon>Physciaceae</taxon>
        <taxon>Heterodermia</taxon>
    </lineage>
</organism>
<protein>
    <submittedName>
        <fullName evidence="2">Uncharacterized protein</fullName>
    </submittedName>
</protein>
<dbReference type="EMBL" id="CAJPDS010000142">
    <property type="protein sequence ID" value="CAF9940011.1"/>
    <property type="molecule type" value="Genomic_DNA"/>
</dbReference>
<keyword evidence="3" id="KW-1185">Reference proteome</keyword>
<evidence type="ECO:0000256" key="1">
    <source>
        <dbReference type="SAM" id="MobiDB-lite"/>
    </source>
</evidence>
<sequence length="75" mass="8775">MDTHAKNESAYSQKFEDFRLDQNEVYQGEDDPSEEDESQSFRSEDAHSDEDSLPLLSKLNEEKWLQDVTTLLVYT</sequence>
<dbReference type="AlphaFoldDB" id="A0A8H3J3E3"/>
<gene>
    <name evidence="2" type="ORF">HETSPECPRED_002134</name>
</gene>
<evidence type="ECO:0000313" key="2">
    <source>
        <dbReference type="EMBL" id="CAF9940011.1"/>
    </source>
</evidence>
<feature type="region of interest" description="Disordered" evidence="1">
    <location>
        <begin position="1"/>
        <end position="54"/>
    </location>
</feature>
<name>A0A8H3J3E3_9LECA</name>
<evidence type="ECO:0000313" key="3">
    <source>
        <dbReference type="Proteomes" id="UP000664521"/>
    </source>
</evidence>
<feature type="compositionally biased region" description="Acidic residues" evidence="1">
    <location>
        <begin position="27"/>
        <end position="38"/>
    </location>
</feature>
<comment type="caution">
    <text evidence="2">The sequence shown here is derived from an EMBL/GenBank/DDBJ whole genome shotgun (WGS) entry which is preliminary data.</text>
</comment>
<proteinExistence type="predicted"/>
<dbReference type="Proteomes" id="UP000664521">
    <property type="component" value="Unassembled WGS sequence"/>
</dbReference>
<reference evidence="2" key="1">
    <citation type="submission" date="2021-03" db="EMBL/GenBank/DDBJ databases">
        <authorList>
            <person name="Tagirdzhanova G."/>
        </authorList>
    </citation>
    <scope>NUCLEOTIDE SEQUENCE</scope>
</reference>
<accession>A0A8H3J3E3</accession>